<organism evidence="1 2">
    <name type="scientific">Candidatus Nomurabacteria bacterium RIFCSPHIGHO2_02_FULL_42_19</name>
    <dbReference type="NCBI Taxonomy" id="1801756"/>
    <lineage>
        <taxon>Bacteria</taxon>
        <taxon>Candidatus Nomuraibacteriota</taxon>
    </lineage>
</organism>
<evidence type="ECO:0000313" key="1">
    <source>
        <dbReference type="EMBL" id="OGI75656.1"/>
    </source>
</evidence>
<proteinExistence type="predicted"/>
<evidence type="ECO:0000313" key="2">
    <source>
        <dbReference type="Proteomes" id="UP000179275"/>
    </source>
</evidence>
<dbReference type="AlphaFoldDB" id="A0A1F6W1J7"/>
<dbReference type="Proteomes" id="UP000179275">
    <property type="component" value="Unassembled WGS sequence"/>
</dbReference>
<reference evidence="1 2" key="1">
    <citation type="journal article" date="2016" name="Nat. Commun.">
        <title>Thousands of microbial genomes shed light on interconnected biogeochemical processes in an aquifer system.</title>
        <authorList>
            <person name="Anantharaman K."/>
            <person name="Brown C.T."/>
            <person name="Hug L.A."/>
            <person name="Sharon I."/>
            <person name="Castelle C.J."/>
            <person name="Probst A.J."/>
            <person name="Thomas B.C."/>
            <person name="Singh A."/>
            <person name="Wilkins M.J."/>
            <person name="Karaoz U."/>
            <person name="Brodie E.L."/>
            <person name="Williams K.H."/>
            <person name="Hubbard S.S."/>
            <person name="Banfield J.F."/>
        </authorList>
    </citation>
    <scope>NUCLEOTIDE SEQUENCE [LARGE SCALE GENOMIC DNA]</scope>
</reference>
<sequence>MNQFNSAPGSKGGEQKISMEVLGLKGLKVGEVVRLESNLRLMYQTLGVERTSSVGELVKRLKEHVREFERLNTSLSIKDVVTAIGTHQAVGEYRNSMGQNGDEVIS</sequence>
<accession>A0A1F6W1J7</accession>
<dbReference type="EMBL" id="MFUG01000016">
    <property type="protein sequence ID" value="OGI75656.1"/>
    <property type="molecule type" value="Genomic_DNA"/>
</dbReference>
<name>A0A1F6W1J7_9BACT</name>
<dbReference type="STRING" id="1801756.A3C67_02595"/>
<comment type="caution">
    <text evidence="1">The sequence shown here is derived from an EMBL/GenBank/DDBJ whole genome shotgun (WGS) entry which is preliminary data.</text>
</comment>
<gene>
    <name evidence="1" type="ORF">A3C67_02595</name>
</gene>
<protein>
    <submittedName>
        <fullName evidence="1">Uncharacterized protein</fullName>
    </submittedName>
</protein>